<keyword evidence="7" id="KW-0949">S-adenosyl-L-methionine</keyword>
<dbReference type="GO" id="GO:0005737">
    <property type="term" value="C:cytoplasm"/>
    <property type="evidence" value="ECO:0007669"/>
    <property type="project" value="UniProtKB-SubCell"/>
</dbReference>
<proteinExistence type="inferred from homology"/>
<dbReference type="GO" id="GO:0000027">
    <property type="term" value="P:ribosomal large subunit assembly"/>
    <property type="evidence" value="ECO:0007669"/>
    <property type="project" value="EnsemblFungi"/>
</dbReference>
<keyword evidence="5" id="KW-0489">Methyltransferase</keyword>
<protein>
    <recommendedName>
        <fullName evidence="3">protein-histidine N-methyltransferase</fullName>
        <ecNumber evidence="3">2.1.1.85</ecNumber>
    </recommendedName>
</protein>
<dbReference type="GO" id="GO:0018064">
    <property type="term" value="F:protein-L-histidine N-tele-methyltransferase activity"/>
    <property type="evidence" value="ECO:0007669"/>
    <property type="project" value="UniProtKB-EC"/>
</dbReference>
<name>A0A0C7N9B5_9SACH</name>
<dbReference type="AlphaFoldDB" id="A0A0C7N9B5"/>
<keyword evidence="11" id="KW-1185">Reference proteome</keyword>
<dbReference type="GO" id="GO:0045903">
    <property type="term" value="P:positive regulation of translational fidelity"/>
    <property type="evidence" value="ECO:0007669"/>
    <property type="project" value="EnsemblFungi"/>
</dbReference>
<evidence type="ECO:0000256" key="1">
    <source>
        <dbReference type="ARBA" id="ARBA00004123"/>
    </source>
</evidence>
<evidence type="ECO:0000256" key="2">
    <source>
        <dbReference type="ARBA" id="ARBA00004496"/>
    </source>
</evidence>
<gene>
    <name evidence="10" type="ORF">LALA0_S07e02828g</name>
</gene>
<sequence length="380" mass="42446">MSFQFGFSNQDLSDDELTDQLADGIENSDVVASAEVPSISALDLPHLKSTGLKQPKWEPLQNVLQSLVDVRVSFEKILTPQCSIPLYRRELFDVKHQLMTESEEKQDEEAQAELEILIGDTNEDLRKNVYEGGLKSWECSIDLVETLSTSAHRKTRHTTILELGCGTSLPSEYLLSQLLSEDTQSCDATFVLADYNESVLRLVSLPNLIITWALQTLNPQELTKLQQGDDSSVPVVEDELLFTQSLLRKFQEEIAARGIDIKLVSGTWGRQFYDLLSARLHGSSSELLILSSETIYQPDMLPVVSDLILQLLTDSQSQQRRATALVAAKDIYFGVGGSVIEFQNYIQKRIAGNSLNLAWQTFKVQAGLKRSIVSIYGEQA</sequence>
<dbReference type="InterPro" id="IPR019410">
    <property type="entry name" value="Methyltransf_16"/>
</dbReference>
<accession>A0A0C7N9B5</accession>
<evidence type="ECO:0000256" key="8">
    <source>
        <dbReference type="ARBA" id="ARBA00023242"/>
    </source>
</evidence>
<evidence type="ECO:0000313" key="11">
    <source>
        <dbReference type="Proteomes" id="UP000054304"/>
    </source>
</evidence>
<dbReference type="HOGENOM" id="CLU_038704_1_0_1"/>
<keyword evidence="4" id="KW-0963">Cytoplasm</keyword>
<dbReference type="OrthoDB" id="1723750at2759"/>
<evidence type="ECO:0000256" key="9">
    <source>
        <dbReference type="ARBA" id="ARBA00038126"/>
    </source>
</evidence>
<dbReference type="Proteomes" id="UP000054304">
    <property type="component" value="Unassembled WGS sequence"/>
</dbReference>
<comment type="subcellular location">
    <subcellularLocation>
        <location evidence="2">Cytoplasm</location>
    </subcellularLocation>
    <subcellularLocation>
        <location evidence="1">Nucleus</location>
    </subcellularLocation>
</comment>
<dbReference type="PANTHER" id="PTHR14614:SF39">
    <property type="entry name" value="HISTIDINE PROTEIN METHYLTRANSFERASE 1 HOMOLOG"/>
    <property type="match status" value="1"/>
</dbReference>
<keyword evidence="6" id="KW-0808">Transferase</keyword>
<evidence type="ECO:0000256" key="4">
    <source>
        <dbReference type="ARBA" id="ARBA00022490"/>
    </source>
</evidence>
<evidence type="ECO:0000256" key="5">
    <source>
        <dbReference type="ARBA" id="ARBA00022603"/>
    </source>
</evidence>
<dbReference type="InterPro" id="IPR029063">
    <property type="entry name" value="SAM-dependent_MTases_sf"/>
</dbReference>
<dbReference type="Gene3D" id="3.40.50.150">
    <property type="entry name" value="Vaccinia Virus protein VP39"/>
    <property type="match status" value="1"/>
</dbReference>
<keyword evidence="8" id="KW-0539">Nucleus</keyword>
<dbReference type="EC" id="2.1.1.85" evidence="3"/>
<evidence type="ECO:0000256" key="3">
    <source>
        <dbReference type="ARBA" id="ARBA00012533"/>
    </source>
</evidence>
<dbReference type="GeneID" id="34686610"/>
<comment type="similarity">
    <text evidence="9">Belongs to the methyltransferase superfamily. METTL18 family.</text>
</comment>
<dbReference type="RefSeq" id="XP_022629341.1">
    <property type="nucleotide sequence ID" value="XM_022771434.1"/>
</dbReference>
<organism evidence="10 11">
    <name type="scientific">Lachancea lanzarotensis</name>
    <dbReference type="NCBI Taxonomy" id="1245769"/>
    <lineage>
        <taxon>Eukaryota</taxon>
        <taxon>Fungi</taxon>
        <taxon>Dikarya</taxon>
        <taxon>Ascomycota</taxon>
        <taxon>Saccharomycotina</taxon>
        <taxon>Saccharomycetes</taxon>
        <taxon>Saccharomycetales</taxon>
        <taxon>Saccharomycetaceae</taxon>
        <taxon>Lachancea</taxon>
    </lineage>
</organism>
<evidence type="ECO:0000313" key="10">
    <source>
        <dbReference type="EMBL" id="CEP63120.1"/>
    </source>
</evidence>
<dbReference type="EMBL" id="LN736366">
    <property type="protein sequence ID" value="CEP63120.1"/>
    <property type="molecule type" value="Genomic_DNA"/>
</dbReference>
<dbReference type="GO" id="GO:0005634">
    <property type="term" value="C:nucleus"/>
    <property type="evidence" value="ECO:0007669"/>
    <property type="project" value="UniProtKB-SubCell"/>
</dbReference>
<evidence type="ECO:0000256" key="7">
    <source>
        <dbReference type="ARBA" id="ARBA00022691"/>
    </source>
</evidence>
<reference evidence="10 11" key="1">
    <citation type="submission" date="2014-12" db="EMBL/GenBank/DDBJ databases">
        <authorList>
            <person name="Neuveglise Cecile"/>
        </authorList>
    </citation>
    <scope>NUCLEOTIDE SEQUENCE [LARGE SCALE GENOMIC DNA]</scope>
    <source>
        <strain evidence="10 11">CBS 12615</strain>
    </source>
</reference>
<evidence type="ECO:0000256" key="6">
    <source>
        <dbReference type="ARBA" id="ARBA00022679"/>
    </source>
</evidence>
<dbReference type="GO" id="GO:0032259">
    <property type="term" value="P:methylation"/>
    <property type="evidence" value="ECO:0007669"/>
    <property type="project" value="UniProtKB-KW"/>
</dbReference>
<dbReference type="PANTHER" id="PTHR14614">
    <property type="entry name" value="HEPATOCELLULAR CARCINOMA-ASSOCIATED ANTIGEN"/>
    <property type="match status" value="1"/>
</dbReference>
<dbReference type="STRING" id="1245769.A0A0C7N9B5"/>